<organism evidence="2 3">
    <name type="scientific">Micractinium conductrix</name>
    <dbReference type="NCBI Taxonomy" id="554055"/>
    <lineage>
        <taxon>Eukaryota</taxon>
        <taxon>Viridiplantae</taxon>
        <taxon>Chlorophyta</taxon>
        <taxon>core chlorophytes</taxon>
        <taxon>Trebouxiophyceae</taxon>
        <taxon>Chlorellales</taxon>
        <taxon>Chlorellaceae</taxon>
        <taxon>Chlorella clade</taxon>
        <taxon>Micractinium</taxon>
    </lineage>
</organism>
<dbReference type="STRING" id="554055.A0A2P6VG14"/>
<gene>
    <name evidence="2" type="ORF">C2E20_3720</name>
</gene>
<feature type="transmembrane region" description="Helical" evidence="1">
    <location>
        <begin position="33"/>
        <end position="52"/>
    </location>
</feature>
<comment type="caution">
    <text evidence="2">The sequence shown here is derived from an EMBL/GenBank/DDBJ whole genome shotgun (WGS) entry which is preliminary data.</text>
</comment>
<evidence type="ECO:0000256" key="1">
    <source>
        <dbReference type="SAM" id="Phobius"/>
    </source>
</evidence>
<accession>A0A2P6VG14</accession>
<feature type="transmembrane region" description="Helical" evidence="1">
    <location>
        <begin position="128"/>
        <end position="147"/>
    </location>
</feature>
<feature type="transmembrane region" description="Helical" evidence="1">
    <location>
        <begin position="58"/>
        <end position="79"/>
    </location>
</feature>
<protein>
    <submittedName>
        <fullName evidence="2">Uncharacterized protein</fullName>
    </submittedName>
</protein>
<name>A0A2P6VG14_9CHLO</name>
<feature type="transmembrane region" description="Helical" evidence="1">
    <location>
        <begin position="217"/>
        <end position="241"/>
    </location>
</feature>
<dbReference type="Proteomes" id="UP000239649">
    <property type="component" value="Unassembled WGS sequence"/>
</dbReference>
<sequence length="310" mass="34034">MERYRAARCSWRAWLDNDKRRAQNEAALSADQAGWLFSAVALALLLLVKTVLRERLYFVALAGCGQCLVAAAYAALIAHRRWGRPFYVRWREVLSIAAALYTQANSRYLTLQGAGNLAIHHGDSAARLALFLLIDHTVVWVFLYSLYGRLSQPAAWLSLAASALTSLASSERICRHTLAAPGVEVPLASLHTFILLLHSGPTSHAFAHLLTSAANKPMQHCIAVSAWLIVAVGGLLPYLLLRRLERRGSSGRAAGEAGQQEWRRAQQAEEQPQGQQLLRLHTGVHGALPLYLASCVLWQLADLLPTLSPP</sequence>
<reference evidence="2 3" key="1">
    <citation type="journal article" date="2018" name="Plant J.">
        <title>Genome sequences of Chlorella sorokiniana UTEX 1602 and Micractinium conductrix SAG 241.80: implications to maltose excretion by a green alga.</title>
        <authorList>
            <person name="Arriola M.B."/>
            <person name="Velmurugan N."/>
            <person name="Zhang Y."/>
            <person name="Plunkett M.H."/>
            <person name="Hondzo H."/>
            <person name="Barney B.M."/>
        </authorList>
    </citation>
    <scope>NUCLEOTIDE SEQUENCE [LARGE SCALE GENOMIC DNA]</scope>
    <source>
        <strain evidence="2 3">SAG 241.80</strain>
    </source>
</reference>
<evidence type="ECO:0000313" key="3">
    <source>
        <dbReference type="Proteomes" id="UP000239649"/>
    </source>
</evidence>
<keyword evidence="1" id="KW-0472">Membrane</keyword>
<evidence type="ECO:0000313" key="2">
    <source>
        <dbReference type="EMBL" id="PSC73034.1"/>
    </source>
</evidence>
<keyword evidence="1" id="KW-0812">Transmembrane</keyword>
<keyword evidence="3" id="KW-1185">Reference proteome</keyword>
<dbReference type="AlphaFoldDB" id="A0A2P6VG14"/>
<proteinExistence type="predicted"/>
<keyword evidence="1" id="KW-1133">Transmembrane helix</keyword>
<dbReference type="EMBL" id="LHPF02000008">
    <property type="protein sequence ID" value="PSC73034.1"/>
    <property type="molecule type" value="Genomic_DNA"/>
</dbReference>